<evidence type="ECO:0000256" key="9">
    <source>
        <dbReference type="SAM" id="Phobius"/>
    </source>
</evidence>
<name>A0A9D4KDU0_DREPO</name>
<keyword evidence="9" id="KW-1133">Transmembrane helix</keyword>
<sequence>MGKRHKTRFKLPCSDNLDESNQRTPEFYACHGKPAMFSRESRRCQPSALLLVGILLALVNTVLSCDVDSCWDRYQVAADSIQKGRTDLKSSDQKECILFRTYMNCLENLQGCKGNIKFHSVKKVVRNQMNQMQCSTTGEVVSVQPEIIPLDEVCTYHTENDQNTQKHCGLFGDPHLRTFFGEFQTCRVQGAWPLVDNEHLTVQVTNEPVAFNATATTKLTVIIRGNEVCAASKYMMYQAEGDVLPSTFEDGQTMYGEFNSVRLTEIDPGKHVEIFVKYINTTIQIRLVGSYLTFSISMPGKLVNESAKSSVLELCTKGCPKGEVIDYQKVLASKMKGIPKSAVNLTADEALRQCRSANLVDFYLDSCVFDLLMTGNDSFKLAAYAAFQDILKSDAEFRRTQKNRTTIDLYRYNDSSGTVIAGCSSLVLVLMLTVLSLIAGQCLVGAR</sequence>
<proteinExistence type="inferred from homology"/>
<dbReference type="Pfam" id="PF06534">
    <property type="entry name" value="RGM_C"/>
    <property type="match status" value="1"/>
</dbReference>
<reference evidence="12" key="2">
    <citation type="submission" date="2020-11" db="EMBL/GenBank/DDBJ databases">
        <authorList>
            <person name="McCartney M.A."/>
            <person name="Auch B."/>
            <person name="Kono T."/>
            <person name="Mallez S."/>
            <person name="Becker A."/>
            <person name="Gohl D.M."/>
            <person name="Silverstein K.A.T."/>
            <person name="Koren S."/>
            <person name="Bechman K.B."/>
            <person name="Herman A."/>
            <person name="Abrahante J.E."/>
            <person name="Garbe J."/>
        </authorList>
    </citation>
    <scope>NUCLEOTIDE SEQUENCE</scope>
    <source>
        <strain evidence="12">Duluth1</strain>
        <tissue evidence="12">Whole animal</tissue>
    </source>
</reference>
<evidence type="ECO:0000256" key="2">
    <source>
        <dbReference type="ARBA" id="ARBA00005321"/>
    </source>
</evidence>
<dbReference type="Gene3D" id="3.40.1000.10">
    <property type="entry name" value="Mog1/PsbP, alpha/beta/alpha sandwich"/>
    <property type="match status" value="1"/>
</dbReference>
<keyword evidence="6 9" id="KW-0472">Membrane</keyword>
<dbReference type="InterPro" id="IPR010536">
    <property type="entry name" value="RGM_N"/>
</dbReference>
<comment type="similarity">
    <text evidence="2">Belongs to the repulsive guidance molecule (RGM) family.</text>
</comment>
<dbReference type="GO" id="GO:0015026">
    <property type="term" value="F:coreceptor activity"/>
    <property type="evidence" value="ECO:0007669"/>
    <property type="project" value="TreeGrafter"/>
</dbReference>
<evidence type="ECO:0000256" key="3">
    <source>
        <dbReference type="ARBA" id="ARBA00022475"/>
    </source>
</evidence>
<dbReference type="InterPro" id="IPR009496">
    <property type="entry name" value="RGM_C"/>
</dbReference>
<evidence type="ECO:0000256" key="5">
    <source>
        <dbReference type="ARBA" id="ARBA00022729"/>
    </source>
</evidence>
<keyword evidence="4" id="KW-0336">GPI-anchor</keyword>
<dbReference type="GO" id="GO:0005886">
    <property type="term" value="C:plasma membrane"/>
    <property type="evidence" value="ECO:0007669"/>
    <property type="project" value="UniProtKB-SubCell"/>
</dbReference>
<dbReference type="InterPro" id="IPR040287">
    <property type="entry name" value="RGM"/>
</dbReference>
<accession>A0A9D4KDU0</accession>
<evidence type="ECO:0000256" key="8">
    <source>
        <dbReference type="ARBA" id="ARBA00023288"/>
    </source>
</evidence>
<dbReference type="GO" id="GO:0098552">
    <property type="term" value="C:side of membrane"/>
    <property type="evidence" value="ECO:0007669"/>
    <property type="project" value="UniProtKB-KW"/>
</dbReference>
<dbReference type="Pfam" id="PF06535">
    <property type="entry name" value="RGM_N"/>
    <property type="match status" value="1"/>
</dbReference>
<keyword evidence="9" id="KW-0812">Transmembrane</keyword>
<feature type="domain" description="Repulsive guidance molecule C-terminal" evidence="10">
    <location>
        <begin position="166"/>
        <end position="391"/>
    </location>
</feature>
<dbReference type="GO" id="GO:0030509">
    <property type="term" value="P:BMP signaling pathway"/>
    <property type="evidence" value="ECO:0007669"/>
    <property type="project" value="TreeGrafter"/>
</dbReference>
<evidence type="ECO:0000256" key="6">
    <source>
        <dbReference type="ARBA" id="ARBA00023136"/>
    </source>
</evidence>
<evidence type="ECO:0000256" key="7">
    <source>
        <dbReference type="ARBA" id="ARBA00023180"/>
    </source>
</evidence>
<evidence type="ECO:0000256" key="1">
    <source>
        <dbReference type="ARBA" id="ARBA00004609"/>
    </source>
</evidence>
<keyword evidence="8" id="KW-0449">Lipoprotein</keyword>
<feature type="domain" description="Repulsive guidance molecule N-terminal" evidence="11">
    <location>
        <begin position="65"/>
        <end position="135"/>
    </location>
</feature>
<evidence type="ECO:0000259" key="11">
    <source>
        <dbReference type="Pfam" id="PF06535"/>
    </source>
</evidence>
<comment type="caution">
    <text evidence="12">The sequence shown here is derived from an EMBL/GenBank/DDBJ whole genome shotgun (WGS) entry which is preliminary data.</text>
</comment>
<keyword evidence="5" id="KW-0732">Signal</keyword>
<evidence type="ECO:0000313" key="12">
    <source>
        <dbReference type="EMBL" id="KAH3837507.1"/>
    </source>
</evidence>
<organism evidence="12 13">
    <name type="scientific">Dreissena polymorpha</name>
    <name type="common">Zebra mussel</name>
    <name type="synonym">Mytilus polymorpha</name>
    <dbReference type="NCBI Taxonomy" id="45954"/>
    <lineage>
        <taxon>Eukaryota</taxon>
        <taxon>Metazoa</taxon>
        <taxon>Spiralia</taxon>
        <taxon>Lophotrochozoa</taxon>
        <taxon>Mollusca</taxon>
        <taxon>Bivalvia</taxon>
        <taxon>Autobranchia</taxon>
        <taxon>Heteroconchia</taxon>
        <taxon>Euheterodonta</taxon>
        <taxon>Imparidentia</taxon>
        <taxon>Neoheterodontei</taxon>
        <taxon>Myida</taxon>
        <taxon>Dreissenoidea</taxon>
        <taxon>Dreissenidae</taxon>
        <taxon>Dreissena</taxon>
    </lineage>
</organism>
<comment type="subcellular location">
    <subcellularLocation>
        <location evidence="1">Cell membrane</location>
        <topology evidence="1">Lipid-anchor</topology>
        <topology evidence="1">GPI-anchor</topology>
    </subcellularLocation>
</comment>
<evidence type="ECO:0000259" key="10">
    <source>
        <dbReference type="Pfam" id="PF06534"/>
    </source>
</evidence>
<dbReference type="EMBL" id="JAIWYP010000004">
    <property type="protein sequence ID" value="KAH3837507.1"/>
    <property type="molecule type" value="Genomic_DNA"/>
</dbReference>
<reference evidence="12" key="1">
    <citation type="journal article" date="2019" name="bioRxiv">
        <title>The Genome of the Zebra Mussel, Dreissena polymorpha: A Resource for Invasive Species Research.</title>
        <authorList>
            <person name="McCartney M.A."/>
            <person name="Auch B."/>
            <person name="Kono T."/>
            <person name="Mallez S."/>
            <person name="Zhang Y."/>
            <person name="Obille A."/>
            <person name="Becker A."/>
            <person name="Abrahante J.E."/>
            <person name="Garbe J."/>
            <person name="Badalamenti J.P."/>
            <person name="Herman A."/>
            <person name="Mangelson H."/>
            <person name="Liachko I."/>
            <person name="Sullivan S."/>
            <person name="Sone E.D."/>
            <person name="Koren S."/>
            <person name="Silverstein K.A.T."/>
            <person name="Beckman K.B."/>
            <person name="Gohl D.M."/>
        </authorList>
    </citation>
    <scope>NUCLEOTIDE SEQUENCE</scope>
    <source>
        <strain evidence="12">Duluth1</strain>
        <tissue evidence="12">Whole animal</tissue>
    </source>
</reference>
<evidence type="ECO:0008006" key="14">
    <source>
        <dbReference type="Google" id="ProtNLM"/>
    </source>
</evidence>
<keyword evidence="7" id="KW-0325">Glycoprotein</keyword>
<keyword evidence="13" id="KW-1185">Reference proteome</keyword>
<dbReference type="AlphaFoldDB" id="A0A9D4KDU0"/>
<dbReference type="PANTHER" id="PTHR31428">
    <property type="entry name" value="RGM DOMAIN FAMILY MEMBER DRAG-1"/>
    <property type="match status" value="1"/>
</dbReference>
<feature type="transmembrane region" description="Helical" evidence="9">
    <location>
        <begin position="419"/>
        <end position="444"/>
    </location>
</feature>
<dbReference type="PANTHER" id="PTHR31428:SF6">
    <property type="entry name" value="REPULSIVE GUIDANCE MOLECULE B HOMOLOG DRAG-1"/>
    <property type="match status" value="1"/>
</dbReference>
<keyword evidence="3" id="KW-1003">Cell membrane</keyword>
<dbReference type="Proteomes" id="UP000828390">
    <property type="component" value="Unassembled WGS sequence"/>
</dbReference>
<evidence type="ECO:0000313" key="13">
    <source>
        <dbReference type="Proteomes" id="UP000828390"/>
    </source>
</evidence>
<gene>
    <name evidence="12" type="ORF">DPMN_110898</name>
</gene>
<evidence type="ECO:0000256" key="4">
    <source>
        <dbReference type="ARBA" id="ARBA00022622"/>
    </source>
</evidence>
<protein>
    <recommendedName>
        <fullName evidence="14">Repulsive guidance molecule A</fullName>
    </recommendedName>
</protein>